<gene>
    <name evidence="2" type="ORF">K5I29_04190</name>
</gene>
<dbReference type="Proteomes" id="UP001163328">
    <property type="component" value="Chromosome"/>
</dbReference>
<reference evidence="2" key="1">
    <citation type="submission" date="2021-08" db="EMBL/GenBank/DDBJ databases">
        <title>Flavobacterium sp. strain CC-SYL302.</title>
        <authorList>
            <person name="Lin S.-Y."/>
            <person name="Lee T.-H."/>
            <person name="Young C.-C."/>
        </authorList>
    </citation>
    <scope>NUCLEOTIDE SEQUENCE</scope>
    <source>
        <strain evidence="2">CC-SYL302</strain>
    </source>
</reference>
<protein>
    <recommendedName>
        <fullName evidence="4">HK97 family phage major capsid protein</fullName>
    </recommendedName>
</protein>
<keyword evidence="3" id="KW-1185">Reference proteome</keyword>
<evidence type="ECO:0000256" key="1">
    <source>
        <dbReference type="SAM" id="Coils"/>
    </source>
</evidence>
<name>A0ABY6M0M2_9FLAO</name>
<proteinExistence type="predicted"/>
<dbReference type="SUPFAM" id="SSF56563">
    <property type="entry name" value="Major capsid protein gp5"/>
    <property type="match status" value="1"/>
</dbReference>
<feature type="coiled-coil region" evidence="1">
    <location>
        <begin position="46"/>
        <end position="84"/>
    </location>
</feature>
<sequence>MEFKYKTQSELAKMTPEELDQYATDKSEFEQKQSDEKIKTALDQFKKDLEAEAKTGKEAAEKEINQLKADLEAQGKQINKLMERGPEGNVNESIDKSFLDVYKQHTNEGEDLQSNKQLKITVKDVASSDVMSVNTVSSSDFPADGTTGVVTSGMYGMWAKFLGFFGILPNKSKIMDLISIEPLTEASIYAINTTVIGTAEITTECKLKPVVKLEFEDQKADAEPVAAMWFTTTKLRRFFKNLAFKFRETFGMLVTNKIPEAALTAIRNGASAFTPNPLFNINANPDNYEALGAAIASIQMAGGSVNGIILSPIAYRNMKQSKNANGTYNLSNGGSITIVDGGIGWNGVNLPVVLDETLGADEFIVGDFSIVKGGVDTELIYMETDGRVDAGTSATTGLGRNIRTHVIEQFCAFLVPKAVKSHLVRDTFANVKTLITPGE</sequence>
<evidence type="ECO:0000313" key="2">
    <source>
        <dbReference type="EMBL" id="UYW02107.1"/>
    </source>
</evidence>
<dbReference type="Gene3D" id="3.30.2320.10">
    <property type="entry name" value="hypothetical protein PF0899 domain"/>
    <property type="match status" value="1"/>
</dbReference>
<dbReference type="RefSeq" id="WP_264434598.1">
    <property type="nucleotide sequence ID" value="NZ_CP081495.1"/>
</dbReference>
<organism evidence="2 3">
    <name type="scientific">Flavobacterium agricola</name>
    <dbReference type="NCBI Taxonomy" id="2870839"/>
    <lineage>
        <taxon>Bacteria</taxon>
        <taxon>Pseudomonadati</taxon>
        <taxon>Bacteroidota</taxon>
        <taxon>Flavobacteriia</taxon>
        <taxon>Flavobacteriales</taxon>
        <taxon>Flavobacteriaceae</taxon>
        <taxon>Flavobacterium</taxon>
    </lineage>
</organism>
<accession>A0ABY6M0M2</accession>
<keyword evidence="1" id="KW-0175">Coiled coil</keyword>
<evidence type="ECO:0000313" key="3">
    <source>
        <dbReference type="Proteomes" id="UP001163328"/>
    </source>
</evidence>
<dbReference type="EMBL" id="CP081495">
    <property type="protein sequence ID" value="UYW02107.1"/>
    <property type="molecule type" value="Genomic_DNA"/>
</dbReference>
<evidence type="ECO:0008006" key="4">
    <source>
        <dbReference type="Google" id="ProtNLM"/>
    </source>
</evidence>